<feature type="region of interest" description="Disordered" evidence="2">
    <location>
        <begin position="1"/>
        <end position="59"/>
    </location>
</feature>
<dbReference type="SUPFAM" id="SSF52777">
    <property type="entry name" value="CoA-dependent acyltransferases"/>
    <property type="match status" value="1"/>
</dbReference>
<reference evidence="4 5" key="1">
    <citation type="submission" date="2024-05" db="EMBL/GenBank/DDBJ databases">
        <title>Genome sequencing and assembly of Indian major carp, Cirrhinus mrigala (Hamilton, 1822).</title>
        <authorList>
            <person name="Mohindra V."/>
            <person name="Chowdhury L.M."/>
            <person name="Lal K."/>
            <person name="Jena J.K."/>
        </authorList>
    </citation>
    <scope>NUCLEOTIDE SEQUENCE [LARGE SCALE GENOMIC DNA]</scope>
    <source>
        <strain evidence="4">CM1030</strain>
        <tissue evidence="4">Blood</tissue>
    </source>
</reference>
<dbReference type="Pfam" id="PF00198">
    <property type="entry name" value="2-oxoacid_dh"/>
    <property type="match status" value="1"/>
</dbReference>
<feature type="non-terminal residue" evidence="4">
    <location>
        <position position="103"/>
    </location>
</feature>
<keyword evidence="5" id="KW-1185">Reference proteome</keyword>
<dbReference type="AlphaFoldDB" id="A0ABD0MK71"/>
<dbReference type="InterPro" id="IPR023213">
    <property type="entry name" value="CAT-like_dom_sf"/>
</dbReference>
<feature type="non-terminal residue" evidence="4">
    <location>
        <position position="1"/>
    </location>
</feature>
<name>A0ABD0MK71_CIRMR</name>
<evidence type="ECO:0000313" key="5">
    <source>
        <dbReference type="Proteomes" id="UP001529510"/>
    </source>
</evidence>
<dbReference type="PANTHER" id="PTHR23151">
    <property type="entry name" value="DIHYDROLIPOAMIDE ACETYL/SUCCINYL-TRANSFERASE-RELATED"/>
    <property type="match status" value="1"/>
</dbReference>
<dbReference type="Proteomes" id="UP001529510">
    <property type="component" value="Unassembled WGS sequence"/>
</dbReference>
<accession>A0ABD0MK71</accession>
<protein>
    <recommendedName>
        <fullName evidence="3">2-oxoacid dehydrogenase acyltransferase catalytic domain-containing protein</fullName>
    </recommendedName>
</protein>
<dbReference type="EMBL" id="JAMKFB020000292">
    <property type="protein sequence ID" value="KAL0150545.1"/>
    <property type="molecule type" value="Genomic_DNA"/>
</dbReference>
<evidence type="ECO:0000313" key="4">
    <source>
        <dbReference type="EMBL" id="KAL0150545.1"/>
    </source>
</evidence>
<organism evidence="4 5">
    <name type="scientific">Cirrhinus mrigala</name>
    <name type="common">Mrigala</name>
    <dbReference type="NCBI Taxonomy" id="683832"/>
    <lineage>
        <taxon>Eukaryota</taxon>
        <taxon>Metazoa</taxon>
        <taxon>Chordata</taxon>
        <taxon>Craniata</taxon>
        <taxon>Vertebrata</taxon>
        <taxon>Euteleostomi</taxon>
        <taxon>Actinopterygii</taxon>
        <taxon>Neopterygii</taxon>
        <taxon>Teleostei</taxon>
        <taxon>Ostariophysi</taxon>
        <taxon>Cypriniformes</taxon>
        <taxon>Cyprinidae</taxon>
        <taxon>Labeoninae</taxon>
        <taxon>Labeonini</taxon>
        <taxon>Cirrhinus</taxon>
    </lineage>
</organism>
<sequence length="103" mass="10560">DALKLLNQSDKGRPAPPAAAVAPPAPLTVSAPIALSAGRPTSPPVSVPGKPGMPGTFTEIPASNVRRVIAQRLTQSKSTIPHAYASVDCDLGAVMKLREQLAT</sequence>
<dbReference type="PANTHER" id="PTHR23151:SF90">
    <property type="entry name" value="DIHYDROLIPOYLLYSINE-RESIDUE ACETYLTRANSFERASE COMPONENT OF PYRUVATE DEHYDROGENASE COMPLEX, MITOCHONDRIAL-RELATED"/>
    <property type="match status" value="1"/>
</dbReference>
<dbReference type="InterPro" id="IPR001078">
    <property type="entry name" value="2-oxoacid_DH_actylTfrase"/>
</dbReference>
<dbReference type="InterPro" id="IPR045257">
    <property type="entry name" value="E2/Pdx1"/>
</dbReference>
<dbReference type="Gene3D" id="3.30.559.10">
    <property type="entry name" value="Chloramphenicol acetyltransferase-like domain"/>
    <property type="match status" value="1"/>
</dbReference>
<dbReference type="GO" id="GO:0005759">
    <property type="term" value="C:mitochondrial matrix"/>
    <property type="evidence" value="ECO:0007669"/>
    <property type="project" value="UniProtKB-SubCell"/>
</dbReference>
<comment type="caution">
    <text evidence="4">The sequence shown here is derived from an EMBL/GenBank/DDBJ whole genome shotgun (WGS) entry which is preliminary data.</text>
</comment>
<evidence type="ECO:0000259" key="3">
    <source>
        <dbReference type="Pfam" id="PF00198"/>
    </source>
</evidence>
<comment type="subcellular location">
    <subcellularLocation>
        <location evidence="1">Mitochondrion matrix</location>
    </subcellularLocation>
</comment>
<feature type="domain" description="2-oxoacid dehydrogenase acyltransferase catalytic" evidence="3">
    <location>
        <begin position="56"/>
        <end position="102"/>
    </location>
</feature>
<evidence type="ECO:0000256" key="1">
    <source>
        <dbReference type="ARBA" id="ARBA00004305"/>
    </source>
</evidence>
<gene>
    <name evidence="4" type="ORF">M9458_054138</name>
</gene>
<proteinExistence type="predicted"/>
<evidence type="ECO:0000256" key="2">
    <source>
        <dbReference type="SAM" id="MobiDB-lite"/>
    </source>
</evidence>